<sequence length="756" mass="85944">MATSRPRSSLPQRKVNEKTEAIVNDFATFLYKEGRDVFQNIERIKRFLRLADRRFQGDKVTPESFFNFCTHEVDHICWALFCHARLNAVIAPHGFQLLRARENSFALQTLENSEDTLSGPDNIFATCVCIWLLRTHSCISKVVLNVATVARFHAPLFWKLLFINTRHLDKVELIGLPTDQNHFRVACLFEKARELSEIVLVHIPLTDEQAELLCSVIAENEGLERLVLKYVNMTTTALEVLRRAITKYSRPMSFELREKTGACEGYEDAVTAILDTPVSELCLETPCNWAELFKRLRRNTCLCDLEIIDRDSLLYSSLTNLAEAVLENTTLRCLKLTIRPSLTNAFPADHWCKLTDAIGRNRALTALSFASSSFCEEESSAIASLAEGIARNKTLVEVSVEDCDLSLTSLLLLLDGLARNERVEILRIGALSEDEEVNRSVFKRVAELGLGERVDCEYVLKSEWLLDWTKQDYERTQCRRMKGVFASVLSNGDRISNMLDRAKDTLTCLHLEGKDDVPMSAAGASSLHDLFANSNVLEHVKLLCNAVAVFVVRILSGLASSRTIYSVLFGRKWQLSREVAIAFAETLQENSSIAELTIWQDTRMGFEELKEHLRFGVSNNYAIHKIRLLYGPERKESHDLVLPQILLYNRTIARRAAEAIIECHWTVRGLHAFTRMNSCVNCRAVLRRATGFDDVELDSQIMKASKWAGRQLPRIPLIVTEDGERARTDARNKITLRDVIEDFIKQAKIFLEGHKR</sequence>
<proteinExistence type="predicted"/>
<dbReference type="PANTHER" id="PTHR24111:SF0">
    <property type="entry name" value="LEUCINE-RICH REPEAT-CONTAINING PROTEIN"/>
    <property type="match status" value="1"/>
</dbReference>
<protein>
    <submittedName>
        <fullName evidence="2">Uncharacterized protein</fullName>
    </submittedName>
</protein>
<comment type="caution">
    <text evidence="2">The sequence shown here is derived from an EMBL/GenBank/DDBJ whole genome shotgun (WGS) entry which is preliminary data.</text>
</comment>
<name>A0A9D4PX76_RHISA</name>
<evidence type="ECO:0000313" key="3">
    <source>
        <dbReference type="Proteomes" id="UP000821837"/>
    </source>
</evidence>
<keyword evidence="1" id="KW-0677">Repeat</keyword>
<accession>A0A9D4PX76</accession>
<dbReference type="AlphaFoldDB" id="A0A9D4PX76"/>
<evidence type="ECO:0000256" key="1">
    <source>
        <dbReference type="ARBA" id="ARBA00022737"/>
    </source>
</evidence>
<gene>
    <name evidence="2" type="ORF">HPB52_018247</name>
</gene>
<organism evidence="2 3">
    <name type="scientific">Rhipicephalus sanguineus</name>
    <name type="common">Brown dog tick</name>
    <name type="synonym">Ixodes sanguineus</name>
    <dbReference type="NCBI Taxonomy" id="34632"/>
    <lineage>
        <taxon>Eukaryota</taxon>
        <taxon>Metazoa</taxon>
        <taxon>Ecdysozoa</taxon>
        <taxon>Arthropoda</taxon>
        <taxon>Chelicerata</taxon>
        <taxon>Arachnida</taxon>
        <taxon>Acari</taxon>
        <taxon>Parasitiformes</taxon>
        <taxon>Ixodida</taxon>
        <taxon>Ixodoidea</taxon>
        <taxon>Ixodidae</taxon>
        <taxon>Rhipicephalinae</taxon>
        <taxon>Rhipicephalus</taxon>
        <taxon>Rhipicephalus</taxon>
    </lineage>
</organism>
<dbReference type="PANTHER" id="PTHR24111">
    <property type="entry name" value="LEUCINE-RICH REPEAT-CONTAINING PROTEIN 34"/>
    <property type="match status" value="1"/>
</dbReference>
<reference evidence="2" key="1">
    <citation type="journal article" date="2020" name="Cell">
        <title>Large-Scale Comparative Analyses of Tick Genomes Elucidate Their Genetic Diversity and Vector Capacities.</title>
        <authorList>
            <consortium name="Tick Genome and Microbiome Consortium (TIGMIC)"/>
            <person name="Jia N."/>
            <person name="Wang J."/>
            <person name="Shi W."/>
            <person name="Du L."/>
            <person name="Sun Y."/>
            <person name="Zhan W."/>
            <person name="Jiang J.F."/>
            <person name="Wang Q."/>
            <person name="Zhang B."/>
            <person name="Ji P."/>
            <person name="Bell-Sakyi L."/>
            <person name="Cui X.M."/>
            <person name="Yuan T.T."/>
            <person name="Jiang B.G."/>
            <person name="Yang W.F."/>
            <person name="Lam T.T."/>
            <person name="Chang Q.C."/>
            <person name="Ding S.J."/>
            <person name="Wang X.J."/>
            <person name="Zhu J.G."/>
            <person name="Ruan X.D."/>
            <person name="Zhao L."/>
            <person name="Wei J.T."/>
            <person name="Ye R.Z."/>
            <person name="Que T.C."/>
            <person name="Du C.H."/>
            <person name="Zhou Y.H."/>
            <person name="Cheng J.X."/>
            <person name="Dai P.F."/>
            <person name="Guo W.B."/>
            <person name="Han X.H."/>
            <person name="Huang E.J."/>
            <person name="Li L.F."/>
            <person name="Wei W."/>
            <person name="Gao Y.C."/>
            <person name="Liu J.Z."/>
            <person name="Shao H.Z."/>
            <person name="Wang X."/>
            <person name="Wang C.C."/>
            <person name="Yang T.C."/>
            <person name="Huo Q.B."/>
            <person name="Li W."/>
            <person name="Chen H.Y."/>
            <person name="Chen S.E."/>
            <person name="Zhou L.G."/>
            <person name="Ni X.B."/>
            <person name="Tian J.H."/>
            <person name="Sheng Y."/>
            <person name="Liu T."/>
            <person name="Pan Y.S."/>
            <person name="Xia L.Y."/>
            <person name="Li J."/>
            <person name="Zhao F."/>
            <person name="Cao W.C."/>
        </authorList>
    </citation>
    <scope>NUCLEOTIDE SEQUENCE</scope>
    <source>
        <strain evidence="2">Rsan-2018</strain>
    </source>
</reference>
<dbReference type="InterPro" id="IPR032675">
    <property type="entry name" value="LRR_dom_sf"/>
</dbReference>
<dbReference type="EMBL" id="JABSTV010001250">
    <property type="protein sequence ID" value="KAH7957372.1"/>
    <property type="molecule type" value="Genomic_DNA"/>
</dbReference>
<dbReference type="Proteomes" id="UP000821837">
    <property type="component" value="Unassembled WGS sequence"/>
</dbReference>
<dbReference type="SUPFAM" id="SSF52047">
    <property type="entry name" value="RNI-like"/>
    <property type="match status" value="1"/>
</dbReference>
<reference evidence="2" key="2">
    <citation type="submission" date="2021-09" db="EMBL/GenBank/DDBJ databases">
        <authorList>
            <person name="Jia N."/>
            <person name="Wang J."/>
            <person name="Shi W."/>
            <person name="Du L."/>
            <person name="Sun Y."/>
            <person name="Zhan W."/>
            <person name="Jiang J."/>
            <person name="Wang Q."/>
            <person name="Zhang B."/>
            <person name="Ji P."/>
            <person name="Sakyi L.B."/>
            <person name="Cui X."/>
            <person name="Yuan T."/>
            <person name="Jiang B."/>
            <person name="Yang W."/>
            <person name="Lam T.T.-Y."/>
            <person name="Chang Q."/>
            <person name="Ding S."/>
            <person name="Wang X."/>
            <person name="Zhu J."/>
            <person name="Ruan X."/>
            <person name="Zhao L."/>
            <person name="Wei J."/>
            <person name="Que T."/>
            <person name="Du C."/>
            <person name="Cheng J."/>
            <person name="Dai P."/>
            <person name="Han X."/>
            <person name="Huang E."/>
            <person name="Gao Y."/>
            <person name="Liu J."/>
            <person name="Shao H."/>
            <person name="Ye R."/>
            <person name="Li L."/>
            <person name="Wei W."/>
            <person name="Wang X."/>
            <person name="Wang C."/>
            <person name="Huo Q."/>
            <person name="Li W."/>
            <person name="Guo W."/>
            <person name="Chen H."/>
            <person name="Chen S."/>
            <person name="Zhou L."/>
            <person name="Zhou L."/>
            <person name="Ni X."/>
            <person name="Tian J."/>
            <person name="Zhou Y."/>
            <person name="Sheng Y."/>
            <person name="Liu T."/>
            <person name="Pan Y."/>
            <person name="Xia L."/>
            <person name="Li J."/>
            <person name="Zhao F."/>
            <person name="Cao W."/>
        </authorList>
    </citation>
    <scope>NUCLEOTIDE SEQUENCE</scope>
    <source>
        <strain evidence="2">Rsan-2018</strain>
        <tissue evidence="2">Larvae</tissue>
    </source>
</reference>
<evidence type="ECO:0000313" key="2">
    <source>
        <dbReference type="EMBL" id="KAH7957372.1"/>
    </source>
</evidence>
<dbReference type="InterPro" id="IPR052201">
    <property type="entry name" value="LRR-containing_regulator"/>
</dbReference>
<dbReference type="Gene3D" id="3.80.10.10">
    <property type="entry name" value="Ribonuclease Inhibitor"/>
    <property type="match status" value="2"/>
</dbReference>
<dbReference type="VEuPathDB" id="VectorBase:RSAN_057784"/>
<keyword evidence="3" id="KW-1185">Reference proteome</keyword>